<evidence type="ECO:0000259" key="1">
    <source>
        <dbReference type="Pfam" id="PF07944"/>
    </source>
</evidence>
<evidence type="ECO:0000259" key="2">
    <source>
        <dbReference type="Pfam" id="PF20736"/>
    </source>
</evidence>
<protein>
    <recommendedName>
        <fullName evidence="5">Glycosyl hydrolase</fullName>
    </recommendedName>
</protein>
<dbReference type="AlphaFoldDB" id="A0A2U2BC23"/>
<name>A0A2U2BC23_9BACT</name>
<keyword evidence="4" id="KW-1185">Reference proteome</keyword>
<dbReference type="PANTHER" id="PTHR43465">
    <property type="entry name" value="DUF1680 DOMAIN PROTEIN (AFU_ORTHOLOGUE AFUA_1G08910)"/>
    <property type="match status" value="1"/>
</dbReference>
<dbReference type="InterPro" id="IPR049046">
    <property type="entry name" value="Beta-AFase-like_GH127_middle"/>
</dbReference>
<feature type="domain" description="Non-reducing end beta-L-arabinofuranosidase-like GH127 middle" evidence="2">
    <location>
        <begin position="411"/>
        <end position="508"/>
    </location>
</feature>
<evidence type="ECO:0008006" key="5">
    <source>
        <dbReference type="Google" id="ProtNLM"/>
    </source>
</evidence>
<dbReference type="Pfam" id="PF07944">
    <property type="entry name" value="Beta-AFase-like_GH127_cat"/>
    <property type="match status" value="1"/>
</dbReference>
<organism evidence="3 4">
    <name type="scientific">Marinilabilia rubra</name>
    <dbReference type="NCBI Taxonomy" id="2162893"/>
    <lineage>
        <taxon>Bacteria</taxon>
        <taxon>Pseudomonadati</taxon>
        <taxon>Bacteroidota</taxon>
        <taxon>Bacteroidia</taxon>
        <taxon>Marinilabiliales</taxon>
        <taxon>Marinilabiliaceae</taxon>
        <taxon>Marinilabilia</taxon>
    </lineage>
</organism>
<dbReference type="InterPro" id="IPR008928">
    <property type="entry name" value="6-hairpin_glycosidase_sf"/>
</dbReference>
<evidence type="ECO:0000313" key="3">
    <source>
        <dbReference type="EMBL" id="PWE00610.1"/>
    </source>
</evidence>
<sequence length="657" mass="75425">MNDLNLRSGLIWIIAFLAVQLSVSGQTHSYNKFEKLTITQIKPGGWIREFLERQKKGLTGNIEVAGYPYNTCLWACEKMKGSTKAWWPYEQTAYYLDGVHRLGWLLKDESLIKKATINTDYVVEHLRPSGRFGTALNDRWWRWPYASFNRLFMLQYEIRKDEKIVEVLANHYKTFKAENFCDDLELANVEQLCWLYEKTGDVFFLKVAEKAYELFKSDINYRNRAEGGIAKDIQFASERTPDNHGVVYLELVKIPAILYTVTGNKEYLKEAEHGISKMEKHHMLVSGLPSTTEHFKGVSELAGYEICNTAVLPYTYGHILRANGDATLADKIEKAVFNAGIGSVTEDFKAHQYFSSPNQVLSTSTSNPYGHHPARMAYMPGHDVECCTGNVNRFMPYYVEQMWMRSPHNGLVASLFGPSQVNAKVGFGNKPVTIFEETNYPFSEEITFKIKTEELVRFPFHIRIPKWCNQAELFINGKKQNKKLQPGTFCVLDREYSDGDIVRLSVPMEIKTTQWPNNGIAVERGPIVYSLPIKHKANTFDNGGKSTSDFPAWEYNPVSEWNYAADFKVRDIEIVDHGNTGYPWSLKSYPISLKVPVKRVKNWKISKVHDHHLNRSVPKTPEFPEKLELEKKKVMIELIPFGCSLLRLTIFPDANIE</sequence>
<gene>
    <name evidence="3" type="ORF">DDZ16_03150</name>
</gene>
<comment type="caution">
    <text evidence="3">The sequence shown here is derived from an EMBL/GenBank/DDBJ whole genome shotgun (WGS) entry which is preliminary data.</text>
</comment>
<reference evidence="3 4" key="1">
    <citation type="submission" date="2018-05" db="EMBL/GenBank/DDBJ databases">
        <title>Marinilabilia rubrum sp. nov., isolated from saltern sediment.</title>
        <authorList>
            <person name="Zhang R."/>
        </authorList>
    </citation>
    <scope>NUCLEOTIDE SEQUENCE [LARGE SCALE GENOMIC DNA]</scope>
    <source>
        <strain evidence="3 4">WTE16</strain>
    </source>
</reference>
<dbReference type="InterPro" id="IPR049174">
    <property type="entry name" value="Beta-AFase-like"/>
</dbReference>
<dbReference type="PANTHER" id="PTHR43465:SF2">
    <property type="entry name" value="DUF1680 DOMAIN PROTEIN (AFU_ORTHOLOGUE AFUA_1G08910)"/>
    <property type="match status" value="1"/>
</dbReference>
<feature type="domain" description="Non-reducing end beta-L-arabinofuranosidase-like GH127 catalytic" evidence="1">
    <location>
        <begin position="181"/>
        <end position="398"/>
    </location>
</feature>
<dbReference type="Proteomes" id="UP000244956">
    <property type="component" value="Unassembled WGS sequence"/>
</dbReference>
<evidence type="ECO:0000313" key="4">
    <source>
        <dbReference type="Proteomes" id="UP000244956"/>
    </source>
</evidence>
<dbReference type="Pfam" id="PF20736">
    <property type="entry name" value="Glyco_hydro127M"/>
    <property type="match status" value="1"/>
</dbReference>
<dbReference type="InterPro" id="IPR012878">
    <property type="entry name" value="Beta-AFase-like_GH127_cat"/>
</dbReference>
<dbReference type="GO" id="GO:0005975">
    <property type="term" value="P:carbohydrate metabolic process"/>
    <property type="evidence" value="ECO:0007669"/>
    <property type="project" value="InterPro"/>
</dbReference>
<proteinExistence type="predicted"/>
<dbReference type="EMBL" id="QEWP01000002">
    <property type="protein sequence ID" value="PWE00610.1"/>
    <property type="molecule type" value="Genomic_DNA"/>
</dbReference>
<accession>A0A2U2BC23</accession>
<dbReference type="SUPFAM" id="SSF48208">
    <property type="entry name" value="Six-hairpin glycosidases"/>
    <property type="match status" value="1"/>
</dbReference>